<feature type="compositionally biased region" description="Basic and acidic residues" evidence="7">
    <location>
        <begin position="545"/>
        <end position="556"/>
    </location>
</feature>
<dbReference type="PROSITE" id="PS51194">
    <property type="entry name" value="HELICASE_CTER"/>
    <property type="match status" value="1"/>
</dbReference>
<dbReference type="InterPro" id="IPR001650">
    <property type="entry name" value="Helicase_C-like"/>
</dbReference>
<dbReference type="InterPro" id="IPR050547">
    <property type="entry name" value="DEAD_box_RNA_helicases"/>
</dbReference>
<comment type="caution">
    <text evidence="10">The sequence shown here is derived from an EMBL/GenBank/DDBJ whole genome shotgun (WGS) entry which is preliminary data.</text>
</comment>
<proteinExistence type="inferred from homology"/>
<dbReference type="Pfam" id="PF00271">
    <property type="entry name" value="Helicase_C"/>
    <property type="match status" value="1"/>
</dbReference>
<feature type="compositionally biased region" description="Basic and acidic residues" evidence="7">
    <location>
        <begin position="438"/>
        <end position="448"/>
    </location>
</feature>
<dbReference type="EC" id="3.6.4.13" evidence="1"/>
<feature type="domain" description="Helicase C-terminal" evidence="9">
    <location>
        <begin position="219"/>
        <end position="370"/>
    </location>
</feature>
<feature type="compositionally biased region" description="Basic residues" evidence="7">
    <location>
        <begin position="534"/>
        <end position="544"/>
    </location>
</feature>
<dbReference type="GO" id="GO:0005840">
    <property type="term" value="C:ribosome"/>
    <property type="evidence" value="ECO:0007669"/>
    <property type="project" value="TreeGrafter"/>
</dbReference>
<evidence type="ECO:0000256" key="1">
    <source>
        <dbReference type="ARBA" id="ARBA00012552"/>
    </source>
</evidence>
<evidence type="ECO:0000313" key="10">
    <source>
        <dbReference type="EMBL" id="MBL6445639.1"/>
    </source>
</evidence>
<dbReference type="PROSITE" id="PS51192">
    <property type="entry name" value="HELICASE_ATP_BIND_1"/>
    <property type="match status" value="1"/>
</dbReference>
<evidence type="ECO:0000313" key="11">
    <source>
        <dbReference type="Proteomes" id="UP000614216"/>
    </source>
</evidence>
<gene>
    <name evidence="10" type="ORF">JMN32_04920</name>
</gene>
<dbReference type="InterPro" id="IPR014001">
    <property type="entry name" value="Helicase_ATP-bd"/>
</dbReference>
<keyword evidence="3 6" id="KW-0378">Hydrolase</keyword>
<dbReference type="InterPro" id="IPR044742">
    <property type="entry name" value="DEAD/DEAH_RhlB"/>
</dbReference>
<reference evidence="10" key="1">
    <citation type="submission" date="2021-01" db="EMBL/GenBank/DDBJ databases">
        <title>Fulvivirga kasyanovii gen. nov., sp nov., a novel member of the phylum Bacteroidetes isolated from seawater in a mussel farm.</title>
        <authorList>
            <person name="Zhao L.-H."/>
            <person name="Wang Z.-J."/>
        </authorList>
    </citation>
    <scope>NUCLEOTIDE SEQUENCE</scope>
    <source>
        <strain evidence="10">29W222</strain>
    </source>
</reference>
<dbReference type="GO" id="GO:0005829">
    <property type="term" value="C:cytosol"/>
    <property type="evidence" value="ECO:0007669"/>
    <property type="project" value="TreeGrafter"/>
</dbReference>
<dbReference type="InterPro" id="IPR000629">
    <property type="entry name" value="RNA-helicase_DEAD-box_CS"/>
</dbReference>
<dbReference type="PANTHER" id="PTHR47963">
    <property type="entry name" value="DEAD-BOX ATP-DEPENDENT RNA HELICASE 47, MITOCHONDRIAL"/>
    <property type="match status" value="1"/>
</dbReference>
<keyword evidence="4 6" id="KW-0347">Helicase</keyword>
<feature type="compositionally biased region" description="Basic and acidic residues" evidence="7">
    <location>
        <begin position="522"/>
        <end position="532"/>
    </location>
</feature>
<feature type="domain" description="Helicase ATP-binding" evidence="8">
    <location>
        <begin position="22"/>
        <end position="193"/>
    </location>
</feature>
<dbReference type="SMART" id="SM00487">
    <property type="entry name" value="DEXDc"/>
    <property type="match status" value="1"/>
</dbReference>
<organism evidence="10 11">
    <name type="scientific">Fulvivirga marina</name>
    <dbReference type="NCBI Taxonomy" id="2494733"/>
    <lineage>
        <taxon>Bacteria</taxon>
        <taxon>Pseudomonadati</taxon>
        <taxon>Bacteroidota</taxon>
        <taxon>Cytophagia</taxon>
        <taxon>Cytophagales</taxon>
        <taxon>Fulvivirgaceae</taxon>
        <taxon>Fulvivirga</taxon>
    </lineage>
</organism>
<dbReference type="GO" id="GO:0009409">
    <property type="term" value="P:response to cold"/>
    <property type="evidence" value="ECO:0007669"/>
    <property type="project" value="TreeGrafter"/>
</dbReference>
<dbReference type="Gene3D" id="3.30.70.330">
    <property type="match status" value="1"/>
</dbReference>
<evidence type="ECO:0000259" key="8">
    <source>
        <dbReference type="PROSITE" id="PS51192"/>
    </source>
</evidence>
<evidence type="ECO:0000259" key="9">
    <source>
        <dbReference type="PROSITE" id="PS51194"/>
    </source>
</evidence>
<dbReference type="InterPro" id="IPR005580">
    <property type="entry name" value="DbpA/CsdA_RNA-bd_dom"/>
</dbReference>
<keyword evidence="2 6" id="KW-0547">Nucleotide-binding</keyword>
<evidence type="ECO:0000256" key="3">
    <source>
        <dbReference type="ARBA" id="ARBA00022801"/>
    </source>
</evidence>
<dbReference type="PANTHER" id="PTHR47963:SF8">
    <property type="entry name" value="ATP-DEPENDENT RNA HELICASE DEAD"/>
    <property type="match status" value="1"/>
</dbReference>
<dbReference type="GO" id="GO:0003724">
    <property type="term" value="F:RNA helicase activity"/>
    <property type="evidence" value="ECO:0007669"/>
    <property type="project" value="UniProtKB-EC"/>
</dbReference>
<keyword evidence="11" id="KW-1185">Reference proteome</keyword>
<dbReference type="GO" id="GO:0033592">
    <property type="term" value="F:RNA strand annealing activity"/>
    <property type="evidence" value="ECO:0007669"/>
    <property type="project" value="TreeGrafter"/>
</dbReference>
<dbReference type="Proteomes" id="UP000614216">
    <property type="component" value="Unassembled WGS sequence"/>
</dbReference>
<sequence>MKVLPELNLETPTKIQQKAIPILINEADRDFIGLAQTGTGKTAAFGLPLLDAMDVDAKGTQALVLAPTRELGQQIAQQIQAFSKYLKGVRVQVVYGGAAITPQIRALKNTPHIIIATPGRLLDLIKRKAINLSTVKHVVFDEADEMLNMGFRDDIDDILSHAQGDKSTWLFSATMANEIRDIVDKYMTNPSEVKIDSGTLVNQNINHQFFVTKAKDKAGLLERIIELEPDMRGIVFCRTKRDTQELAQQLQFRGLPVDAIHGDLSQNQRDQVMKRFKNHSLEFLIATDVAARGIDVNDLTHVIHHSIPDDLEYYTHRSGRTGRAGKKGISLAIVTTSEKRKLKSLEKRLKLNFTPYELPSAVKVQNEKLQLWAKDIAEINTEMDAVKEHRTDVESIFESLSKSELVEKLIMHQLNNMGISTSVPHFEQEFEDSGNGHSKGDRKAERRSSSNRRYKRFFINIGSIDGYNKKELIDLVTTKTGISKSNVGPITMEERRAYFEVETEVAGTVESPFKGMMIDGREIRVNDADTGGKRNSRSSKRLHDHRSGQKRGDRSNRKGKRKR</sequence>
<feature type="region of interest" description="Disordered" evidence="7">
    <location>
        <begin position="522"/>
        <end position="563"/>
    </location>
</feature>
<comment type="similarity">
    <text evidence="6">Belongs to the DEAD box helicase family.</text>
</comment>
<dbReference type="SMART" id="SM00490">
    <property type="entry name" value="HELICc"/>
    <property type="match status" value="1"/>
</dbReference>
<evidence type="ECO:0000256" key="2">
    <source>
        <dbReference type="ARBA" id="ARBA00022741"/>
    </source>
</evidence>
<dbReference type="GO" id="GO:0005524">
    <property type="term" value="F:ATP binding"/>
    <property type="evidence" value="ECO:0007669"/>
    <property type="project" value="UniProtKB-KW"/>
</dbReference>
<evidence type="ECO:0000256" key="6">
    <source>
        <dbReference type="RuleBase" id="RU000492"/>
    </source>
</evidence>
<dbReference type="InterPro" id="IPR012677">
    <property type="entry name" value="Nucleotide-bd_a/b_plait_sf"/>
</dbReference>
<dbReference type="GO" id="GO:0016787">
    <property type="term" value="F:hydrolase activity"/>
    <property type="evidence" value="ECO:0007669"/>
    <property type="project" value="UniProtKB-KW"/>
</dbReference>
<feature type="region of interest" description="Disordered" evidence="7">
    <location>
        <begin position="428"/>
        <end position="449"/>
    </location>
</feature>
<dbReference type="SUPFAM" id="SSF52540">
    <property type="entry name" value="P-loop containing nucleoside triphosphate hydrolases"/>
    <property type="match status" value="1"/>
</dbReference>
<dbReference type="InterPro" id="IPR011545">
    <property type="entry name" value="DEAD/DEAH_box_helicase_dom"/>
</dbReference>
<keyword evidence="5 6" id="KW-0067">ATP-binding</keyword>
<dbReference type="InterPro" id="IPR027417">
    <property type="entry name" value="P-loop_NTPase"/>
</dbReference>
<dbReference type="Pfam" id="PF00270">
    <property type="entry name" value="DEAD"/>
    <property type="match status" value="1"/>
</dbReference>
<dbReference type="CDD" id="cd12252">
    <property type="entry name" value="RRM_DbpA"/>
    <property type="match status" value="1"/>
</dbReference>
<dbReference type="PROSITE" id="PS00039">
    <property type="entry name" value="DEAD_ATP_HELICASE"/>
    <property type="match status" value="1"/>
</dbReference>
<protein>
    <recommendedName>
        <fullName evidence="1">RNA helicase</fullName>
        <ecNumber evidence="1">3.6.4.13</ecNumber>
    </recommendedName>
</protein>
<evidence type="ECO:0000256" key="5">
    <source>
        <dbReference type="ARBA" id="ARBA00022840"/>
    </source>
</evidence>
<accession>A0A937KB96</accession>
<dbReference type="Gene3D" id="3.40.50.300">
    <property type="entry name" value="P-loop containing nucleotide triphosphate hydrolases"/>
    <property type="match status" value="2"/>
</dbReference>
<dbReference type="CDD" id="cd18787">
    <property type="entry name" value="SF2_C_DEAD"/>
    <property type="match status" value="1"/>
</dbReference>
<dbReference type="AlphaFoldDB" id="A0A937KB96"/>
<name>A0A937KB96_9BACT</name>
<dbReference type="EMBL" id="JAEUGD010000016">
    <property type="protein sequence ID" value="MBL6445639.1"/>
    <property type="molecule type" value="Genomic_DNA"/>
</dbReference>
<dbReference type="CDD" id="cd00268">
    <property type="entry name" value="DEADc"/>
    <property type="match status" value="1"/>
</dbReference>
<evidence type="ECO:0000256" key="7">
    <source>
        <dbReference type="SAM" id="MobiDB-lite"/>
    </source>
</evidence>
<evidence type="ECO:0000256" key="4">
    <source>
        <dbReference type="ARBA" id="ARBA00022806"/>
    </source>
</evidence>
<dbReference type="Pfam" id="PF03880">
    <property type="entry name" value="DbpA"/>
    <property type="match status" value="1"/>
</dbReference>